<keyword evidence="5" id="KW-0479">Metal-binding</keyword>
<dbReference type="PANTHER" id="PTHR43409:SF7">
    <property type="entry name" value="BLL1977 PROTEIN"/>
    <property type="match status" value="1"/>
</dbReference>
<comment type="cofactor">
    <cofactor evidence="1">
        <name>[4Fe-4S] cluster</name>
        <dbReference type="ChEBI" id="CHEBI:49883"/>
    </cofactor>
</comment>
<dbReference type="CDD" id="cd02068">
    <property type="entry name" value="radical_SAM_B12_BD"/>
    <property type="match status" value="1"/>
</dbReference>
<dbReference type="SFLD" id="SFLDS00029">
    <property type="entry name" value="Radical_SAM"/>
    <property type="match status" value="1"/>
</dbReference>
<dbReference type="Gene3D" id="3.20.20.70">
    <property type="entry name" value="Aldolase class I"/>
    <property type="match status" value="1"/>
</dbReference>
<reference evidence="10" key="1">
    <citation type="submission" date="2020-03" db="EMBL/GenBank/DDBJ databases">
        <title>The deep terrestrial virosphere.</title>
        <authorList>
            <person name="Holmfeldt K."/>
            <person name="Nilsson E."/>
            <person name="Simone D."/>
            <person name="Lopez-Fernandez M."/>
            <person name="Wu X."/>
            <person name="de Brujin I."/>
            <person name="Lundin D."/>
            <person name="Andersson A."/>
            <person name="Bertilsson S."/>
            <person name="Dopson M."/>
        </authorList>
    </citation>
    <scope>NUCLEOTIDE SEQUENCE</scope>
    <source>
        <strain evidence="11">MM415B01102</strain>
        <strain evidence="10">TM448A01546</strain>
    </source>
</reference>
<evidence type="ECO:0000313" key="10">
    <source>
        <dbReference type="EMBL" id="QJA49983.1"/>
    </source>
</evidence>
<dbReference type="PANTHER" id="PTHR43409">
    <property type="entry name" value="ANAEROBIC MAGNESIUM-PROTOPORPHYRIN IX MONOMETHYL ESTER CYCLASE-RELATED"/>
    <property type="match status" value="1"/>
</dbReference>
<dbReference type="SFLD" id="SFLDG01123">
    <property type="entry name" value="methyltransferase_(Class_B)"/>
    <property type="match status" value="1"/>
</dbReference>
<keyword evidence="6" id="KW-0408">Iron</keyword>
<evidence type="ECO:0000256" key="2">
    <source>
        <dbReference type="ARBA" id="ARBA00022603"/>
    </source>
</evidence>
<dbReference type="InterPro" id="IPR036724">
    <property type="entry name" value="Cobalamin-bd_sf"/>
</dbReference>
<sequence>MVAAIFKEQGWGVRCEVSTFRKPLETADFMRIAREYKPDIVGISIITMQVLKIYDLIRQLKQEGFKVIAGGTHATSCSTEAVENGADIAIRNEGEATLREILQGKPLREVLGITYRDVFRHEIVIMGYRPRITDLSTLPDPDFSGFDIEQFRDGGLVKGISRVFTSRGCPGKCTYCDYRVFGQKVALKPIDALIADLQKRVDLYGVRNFIVDDDCFTVNRKHVQAFCEGIKKIRPKVVWQSETRADMMTPELAKMMKDAGCYLVMLGLESGDPETLFRTRKGITLEQNIASVKIAHAAGLQVGVYLMFGFPWQTVDSLDNDLKMIHELWDHTHMFNGSGAVIPFPGTELYSQYVDQCGFKDYWLDPKYQDCGVSLYQNAVNPYAVSTLSQRYMYDDSYIQEQYFFNYSPKFLKKMSEVAYEVGRHNLQTMYPGKFIKHKAIISACKLSRAMYQKFPNFEKRLGSLFAGPKRPKIEDQRNISRGLK</sequence>
<dbReference type="GO" id="GO:0003824">
    <property type="term" value="F:catalytic activity"/>
    <property type="evidence" value="ECO:0007669"/>
    <property type="project" value="InterPro"/>
</dbReference>
<dbReference type="PROSITE" id="PS51918">
    <property type="entry name" value="RADICAL_SAM"/>
    <property type="match status" value="1"/>
</dbReference>
<accession>A0A6H1ZPX6</accession>
<evidence type="ECO:0000256" key="6">
    <source>
        <dbReference type="ARBA" id="ARBA00023004"/>
    </source>
</evidence>
<evidence type="ECO:0000256" key="5">
    <source>
        <dbReference type="ARBA" id="ARBA00022723"/>
    </source>
</evidence>
<evidence type="ECO:0000259" key="9">
    <source>
        <dbReference type="PROSITE" id="PS51918"/>
    </source>
</evidence>
<dbReference type="GO" id="GO:0031419">
    <property type="term" value="F:cobalamin binding"/>
    <property type="evidence" value="ECO:0007669"/>
    <property type="project" value="InterPro"/>
</dbReference>
<dbReference type="EMBL" id="MT144167">
    <property type="protein sequence ID" value="QJA49983.1"/>
    <property type="molecule type" value="Genomic_DNA"/>
</dbReference>
<organism evidence="10">
    <name type="scientific">viral metagenome</name>
    <dbReference type="NCBI Taxonomy" id="1070528"/>
    <lineage>
        <taxon>unclassified sequences</taxon>
        <taxon>metagenomes</taxon>
        <taxon>organismal metagenomes</taxon>
    </lineage>
</organism>
<dbReference type="GO" id="GO:0051539">
    <property type="term" value="F:4 iron, 4 sulfur cluster binding"/>
    <property type="evidence" value="ECO:0007669"/>
    <property type="project" value="UniProtKB-KW"/>
</dbReference>
<dbReference type="InterPro" id="IPR006638">
    <property type="entry name" value="Elp3/MiaA/NifB-like_rSAM"/>
</dbReference>
<dbReference type="Pfam" id="PF02310">
    <property type="entry name" value="B12-binding"/>
    <property type="match status" value="1"/>
</dbReference>
<proteinExistence type="predicted"/>
<keyword evidence="3" id="KW-0808">Transferase</keyword>
<keyword evidence="7" id="KW-0411">Iron-sulfur</keyword>
<dbReference type="InterPro" id="IPR013785">
    <property type="entry name" value="Aldolase_TIM"/>
</dbReference>
<keyword evidence="4" id="KW-0949">S-adenosyl-L-methionine</keyword>
<dbReference type="SUPFAM" id="SSF102114">
    <property type="entry name" value="Radical SAM enzymes"/>
    <property type="match status" value="1"/>
</dbReference>
<dbReference type="CDD" id="cd01335">
    <property type="entry name" value="Radical_SAM"/>
    <property type="match status" value="1"/>
</dbReference>
<dbReference type="EMBL" id="MT141412">
    <property type="protein sequence ID" value="QJA60544.1"/>
    <property type="molecule type" value="Genomic_DNA"/>
</dbReference>
<evidence type="ECO:0000256" key="7">
    <source>
        <dbReference type="ARBA" id="ARBA00023014"/>
    </source>
</evidence>
<gene>
    <name evidence="11" type="ORF">MM415B01102_0023</name>
    <name evidence="10" type="ORF">TM448A01546_0010</name>
</gene>
<feature type="domain" description="Radical SAM core" evidence="9">
    <location>
        <begin position="155"/>
        <end position="374"/>
    </location>
</feature>
<evidence type="ECO:0000256" key="4">
    <source>
        <dbReference type="ARBA" id="ARBA00022691"/>
    </source>
</evidence>
<feature type="domain" description="B12-binding" evidence="8">
    <location>
        <begin position="1"/>
        <end position="112"/>
    </location>
</feature>
<evidence type="ECO:0000259" key="8">
    <source>
        <dbReference type="PROSITE" id="PS51332"/>
    </source>
</evidence>
<dbReference type="AlphaFoldDB" id="A0A6H1ZPX6"/>
<evidence type="ECO:0000256" key="3">
    <source>
        <dbReference type="ARBA" id="ARBA00022679"/>
    </source>
</evidence>
<dbReference type="SUPFAM" id="SSF52242">
    <property type="entry name" value="Cobalamin (vitamin B12)-binding domain"/>
    <property type="match status" value="1"/>
</dbReference>
<name>A0A6H1ZPX6_9ZZZZ</name>
<dbReference type="SMART" id="SM00729">
    <property type="entry name" value="Elp3"/>
    <property type="match status" value="1"/>
</dbReference>
<dbReference type="PROSITE" id="PS51332">
    <property type="entry name" value="B12_BINDING"/>
    <property type="match status" value="1"/>
</dbReference>
<evidence type="ECO:0000313" key="11">
    <source>
        <dbReference type="EMBL" id="QJA60544.1"/>
    </source>
</evidence>
<evidence type="ECO:0000256" key="1">
    <source>
        <dbReference type="ARBA" id="ARBA00001966"/>
    </source>
</evidence>
<protein>
    <submittedName>
        <fullName evidence="10">Putative radical SAM superfamily protein</fullName>
    </submittedName>
</protein>
<dbReference type="Gene3D" id="3.40.50.280">
    <property type="entry name" value="Cobalamin-binding domain"/>
    <property type="match status" value="1"/>
</dbReference>
<dbReference type="InterPro" id="IPR051198">
    <property type="entry name" value="BchE-like"/>
</dbReference>
<dbReference type="InterPro" id="IPR034466">
    <property type="entry name" value="Methyltransferase_Class_B"/>
</dbReference>
<dbReference type="SFLD" id="SFLDG01082">
    <property type="entry name" value="B12-binding_domain_containing"/>
    <property type="match status" value="1"/>
</dbReference>
<keyword evidence="2" id="KW-0489">Methyltransferase</keyword>
<dbReference type="InterPro" id="IPR007197">
    <property type="entry name" value="rSAM"/>
</dbReference>
<dbReference type="InterPro" id="IPR058240">
    <property type="entry name" value="rSAM_sf"/>
</dbReference>
<dbReference type="Pfam" id="PF04055">
    <property type="entry name" value="Radical_SAM"/>
    <property type="match status" value="1"/>
</dbReference>
<dbReference type="GO" id="GO:0046872">
    <property type="term" value="F:metal ion binding"/>
    <property type="evidence" value="ECO:0007669"/>
    <property type="project" value="UniProtKB-KW"/>
</dbReference>
<dbReference type="InterPro" id="IPR006158">
    <property type="entry name" value="Cobalamin-bd"/>
</dbReference>